<evidence type="ECO:0000313" key="8">
    <source>
        <dbReference type="Proteomes" id="UP000186922"/>
    </source>
</evidence>
<dbReference type="PANTHER" id="PTHR22779">
    <property type="entry name" value="SD17342P"/>
    <property type="match status" value="1"/>
</dbReference>
<comment type="subcellular location">
    <subcellularLocation>
        <location evidence="1">Membrane</location>
        <topology evidence="1">Multi-pass membrane protein</topology>
    </subcellularLocation>
</comment>
<feature type="transmembrane region" description="Helical" evidence="6">
    <location>
        <begin position="59"/>
        <end position="82"/>
    </location>
</feature>
<dbReference type="Pfam" id="PF10190">
    <property type="entry name" value="Tmemb_170"/>
    <property type="match status" value="1"/>
</dbReference>
<dbReference type="EMBL" id="BDGG01000008">
    <property type="protein sequence ID" value="GAV02266.1"/>
    <property type="molecule type" value="Genomic_DNA"/>
</dbReference>
<feature type="transmembrane region" description="Helical" evidence="6">
    <location>
        <begin position="94"/>
        <end position="118"/>
    </location>
</feature>
<evidence type="ECO:0000313" key="7">
    <source>
        <dbReference type="EMBL" id="GAV02266.1"/>
    </source>
</evidence>
<protein>
    <recommendedName>
        <fullName evidence="9">Transmembrane protein 170A</fullName>
    </recommendedName>
</protein>
<evidence type="ECO:0000256" key="5">
    <source>
        <dbReference type="ARBA" id="ARBA00023136"/>
    </source>
</evidence>
<evidence type="ECO:0000256" key="6">
    <source>
        <dbReference type="SAM" id="Phobius"/>
    </source>
</evidence>
<proteinExistence type="inferred from homology"/>
<accession>A0A1D1VN65</accession>
<dbReference type="Proteomes" id="UP000186922">
    <property type="component" value="Unassembled WGS sequence"/>
</dbReference>
<dbReference type="GO" id="GO:0016020">
    <property type="term" value="C:membrane"/>
    <property type="evidence" value="ECO:0007669"/>
    <property type="project" value="UniProtKB-SubCell"/>
</dbReference>
<dbReference type="AlphaFoldDB" id="A0A1D1VN65"/>
<gene>
    <name evidence="7" type="primary">RvY_12856-1</name>
    <name evidence="7" type="synonym">RvY_12856.1</name>
    <name evidence="7" type="ORF">RvY_12856</name>
</gene>
<keyword evidence="3 6" id="KW-0812">Transmembrane</keyword>
<evidence type="ECO:0000256" key="4">
    <source>
        <dbReference type="ARBA" id="ARBA00022989"/>
    </source>
</evidence>
<keyword evidence="8" id="KW-1185">Reference proteome</keyword>
<dbReference type="InterPro" id="IPR019334">
    <property type="entry name" value="TMEM170A/B/YPR153W-like"/>
</dbReference>
<evidence type="ECO:0000256" key="1">
    <source>
        <dbReference type="ARBA" id="ARBA00004141"/>
    </source>
</evidence>
<comment type="similarity">
    <text evidence="2">Belongs to the TMEM170 family.</text>
</comment>
<comment type="caution">
    <text evidence="7">The sequence shown here is derived from an EMBL/GenBank/DDBJ whole genome shotgun (WGS) entry which is preliminary data.</text>
</comment>
<organism evidence="7 8">
    <name type="scientific">Ramazzottius varieornatus</name>
    <name type="common">Water bear</name>
    <name type="synonym">Tardigrade</name>
    <dbReference type="NCBI Taxonomy" id="947166"/>
    <lineage>
        <taxon>Eukaryota</taxon>
        <taxon>Metazoa</taxon>
        <taxon>Ecdysozoa</taxon>
        <taxon>Tardigrada</taxon>
        <taxon>Eutardigrada</taxon>
        <taxon>Parachela</taxon>
        <taxon>Hypsibioidea</taxon>
        <taxon>Ramazzottiidae</taxon>
        <taxon>Ramazzottius</taxon>
    </lineage>
</organism>
<keyword evidence="4 6" id="KW-1133">Transmembrane helix</keyword>
<dbReference type="PANTHER" id="PTHR22779:SF6">
    <property type="entry name" value="SD17342P"/>
    <property type="match status" value="1"/>
</dbReference>
<sequence>MGPFIYGVDMLAFLHTICQVSAVDDSVVRDFRPGDSIFTVLAWQGNTPLMFFAEMWYNIFLWELFASFIIHCIAGFVAFIALRRHRVMRWYGGLIVIVGLLSSLTTGVITSAAIAGVYRASNIELAPIYAMVWGVGQAACKVGLSFNKILASL</sequence>
<reference evidence="7 8" key="1">
    <citation type="journal article" date="2016" name="Nat. Commun.">
        <title>Extremotolerant tardigrade genome and improved radiotolerance of human cultured cells by tardigrade-unique protein.</title>
        <authorList>
            <person name="Hashimoto T."/>
            <person name="Horikawa D.D."/>
            <person name="Saito Y."/>
            <person name="Kuwahara H."/>
            <person name="Kozuka-Hata H."/>
            <person name="Shin-I T."/>
            <person name="Minakuchi Y."/>
            <person name="Ohishi K."/>
            <person name="Motoyama A."/>
            <person name="Aizu T."/>
            <person name="Enomoto A."/>
            <person name="Kondo K."/>
            <person name="Tanaka S."/>
            <person name="Hara Y."/>
            <person name="Koshikawa S."/>
            <person name="Sagara H."/>
            <person name="Miura T."/>
            <person name="Yokobori S."/>
            <person name="Miyagawa K."/>
            <person name="Suzuki Y."/>
            <person name="Kubo T."/>
            <person name="Oyama M."/>
            <person name="Kohara Y."/>
            <person name="Fujiyama A."/>
            <person name="Arakawa K."/>
            <person name="Katayama T."/>
            <person name="Toyoda A."/>
            <person name="Kunieda T."/>
        </authorList>
    </citation>
    <scope>NUCLEOTIDE SEQUENCE [LARGE SCALE GENOMIC DNA]</scope>
    <source>
        <strain evidence="7 8">YOKOZUNA-1</strain>
    </source>
</reference>
<evidence type="ECO:0000256" key="2">
    <source>
        <dbReference type="ARBA" id="ARBA00006325"/>
    </source>
</evidence>
<name>A0A1D1VN65_RAMVA</name>
<dbReference type="OrthoDB" id="13807at2759"/>
<evidence type="ECO:0000256" key="3">
    <source>
        <dbReference type="ARBA" id="ARBA00022692"/>
    </source>
</evidence>
<evidence type="ECO:0008006" key="9">
    <source>
        <dbReference type="Google" id="ProtNLM"/>
    </source>
</evidence>
<keyword evidence="5 6" id="KW-0472">Membrane</keyword>